<name>A0A7W6ECV8_9HYPH</name>
<dbReference type="CDD" id="cd01392">
    <property type="entry name" value="HTH_LacI"/>
    <property type="match status" value="1"/>
</dbReference>
<dbReference type="GO" id="GO:0030288">
    <property type="term" value="C:outer membrane-bounded periplasmic space"/>
    <property type="evidence" value="ECO:0007669"/>
    <property type="project" value="TreeGrafter"/>
</dbReference>
<comment type="similarity">
    <text evidence="2">Belongs to the bacterial solute-binding protein 2 family.</text>
</comment>
<dbReference type="PANTHER" id="PTHR30036:SF7">
    <property type="entry name" value="ABC TRANSPORTER PERIPLASMIC-BINDING PROTEIN YPHF"/>
    <property type="match status" value="1"/>
</dbReference>
<dbReference type="InterPro" id="IPR010982">
    <property type="entry name" value="Lambda_DNA-bd_dom_sf"/>
</dbReference>
<dbReference type="InterPro" id="IPR028082">
    <property type="entry name" value="Peripla_BP_I"/>
</dbReference>
<dbReference type="Gene3D" id="1.10.260.40">
    <property type="entry name" value="lambda repressor-like DNA-binding domains"/>
    <property type="match status" value="1"/>
</dbReference>
<sequence>MSASLGAPQGVPTLTDVARVAGVSLATADRVVNRRAGVRPATIARVEAAVAALGFERHAGAADLARRVRHRVTAVLPSGGNPFMRRLGEELSRAARLLGARRLDLTLAAAETLRPTRLAEAIEAAAGLSDAVVAVGLDDPLVAAAIDAAAARGVPVITLVSDVPGSRRSRYVGIDNRAAGRVAGSLVGRFLGPEPAEVAVLLGSRALRDHRDRLDGFAAVLGERFPHLRLAGVWEGEDDPVRARAAVAELLAAHPRIAAVYSAGAGNVGLARALEDAGSQACVVAHELTAETRPLIERGAVDALIAQDAGHEARSALRLALAQLSGTRIDESQERIRIEILLRDNLPEA</sequence>
<dbReference type="InterPro" id="IPR025997">
    <property type="entry name" value="SBP_2_dom"/>
</dbReference>
<dbReference type="EMBL" id="JACIEK010000001">
    <property type="protein sequence ID" value="MBB3996972.1"/>
    <property type="molecule type" value="Genomic_DNA"/>
</dbReference>
<dbReference type="SMART" id="SM00354">
    <property type="entry name" value="HTH_LACI"/>
    <property type="match status" value="1"/>
</dbReference>
<organism evidence="4 5">
    <name type="scientific">Aureimonas pseudogalii</name>
    <dbReference type="NCBI Taxonomy" id="1744844"/>
    <lineage>
        <taxon>Bacteria</taxon>
        <taxon>Pseudomonadati</taxon>
        <taxon>Pseudomonadota</taxon>
        <taxon>Alphaproteobacteria</taxon>
        <taxon>Hyphomicrobiales</taxon>
        <taxon>Aurantimonadaceae</taxon>
        <taxon>Aureimonas</taxon>
    </lineage>
</organism>
<dbReference type="GO" id="GO:0030246">
    <property type="term" value="F:carbohydrate binding"/>
    <property type="evidence" value="ECO:0007669"/>
    <property type="project" value="TreeGrafter"/>
</dbReference>
<dbReference type="Gene3D" id="3.40.50.2300">
    <property type="match status" value="2"/>
</dbReference>
<feature type="domain" description="HTH lacI-type" evidence="3">
    <location>
        <begin position="12"/>
        <end position="66"/>
    </location>
</feature>
<dbReference type="InterPro" id="IPR050555">
    <property type="entry name" value="Bact_Solute-Bind_Prot2"/>
</dbReference>
<dbReference type="CDD" id="cd06307">
    <property type="entry name" value="PBP1_sugar_binding"/>
    <property type="match status" value="1"/>
</dbReference>
<dbReference type="GO" id="GO:0006355">
    <property type="term" value="P:regulation of DNA-templated transcription"/>
    <property type="evidence" value="ECO:0007669"/>
    <property type="project" value="InterPro"/>
</dbReference>
<evidence type="ECO:0000256" key="2">
    <source>
        <dbReference type="ARBA" id="ARBA00007639"/>
    </source>
</evidence>
<dbReference type="Pfam" id="PF00356">
    <property type="entry name" value="LacI"/>
    <property type="match status" value="1"/>
</dbReference>
<gene>
    <name evidence="4" type="ORF">GGR04_000793</name>
</gene>
<dbReference type="SUPFAM" id="SSF47413">
    <property type="entry name" value="lambda repressor-like DNA-binding domains"/>
    <property type="match status" value="1"/>
</dbReference>
<reference evidence="4 5" key="1">
    <citation type="submission" date="2020-08" db="EMBL/GenBank/DDBJ databases">
        <title>Genomic Encyclopedia of Type Strains, Phase IV (KMG-IV): sequencing the most valuable type-strain genomes for metagenomic binning, comparative biology and taxonomic classification.</title>
        <authorList>
            <person name="Goeker M."/>
        </authorList>
    </citation>
    <scope>NUCLEOTIDE SEQUENCE [LARGE SCALE GENOMIC DNA]</scope>
    <source>
        <strain evidence="4 5">DSM 102238</strain>
    </source>
</reference>
<evidence type="ECO:0000256" key="1">
    <source>
        <dbReference type="ARBA" id="ARBA00004418"/>
    </source>
</evidence>
<dbReference type="AlphaFoldDB" id="A0A7W6ECV8"/>
<evidence type="ECO:0000313" key="5">
    <source>
        <dbReference type="Proteomes" id="UP000542776"/>
    </source>
</evidence>
<dbReference type="SUPFAM" id="SSF53822">
    <property type="entry name" value="Periplasmic binding protein-like I"/>
    <property type="match status" value="1"/>
</dbReference>
<dbReference type="PROSITE" id="PS50932">
    <property type="entry name" value="HTH_LACI_2"/>
    <property type="match status" value="1"/>
</dbReference>
<dbReference type="Pfam" id="PF13407">
    <property type="entry name" value="Peripla_BP_4"/>
    <property type="match status" value="1"/>
</dbReference>
<dbReference type="PANTHER" id="PTHR30036">
    <property type="entry name" value="D-XYLOSE-BINDING PERIPLASMIC PROTEIN"/>
    <property type="match status" value="1"/>
</dbReference>
<protein>
    <submittedName>
        <fullName evidence="4">LacI family transcriptional regulator</fullName>
    </submittedName>
</protein>
<comment type="subcellular location">
    <subcellularLocation>
        <location evidence="1">Periplasm</location>
    </subcellularLocation>
</comment>
<dbReference type="InterPro" id="IPR000843">
    <property type="entry name" value="HTH_LacI"/>
</dbReference>
<dbReference type="GO" id="GO:0003677">
    <property type="term" value="F:DNA binding"/>
    <property type="evidence" value="ECO:0007669"/>
    <property type="project" value="InterPro"/>
</dbReference>
<keyword evidence="5" id="KW-1185">Reference proteome</keyword>
<dbReference type="PROSITE" id="PS00356">
    <property type="entry name" value="HTH_LACI_1"/>
    <property type="match status" value="1"/>
</dbReference>
<accession>A0A7W6ECV8</accession>
<dbReference type="RefSeq" id="WP_183198053.1">
    <property type="nucleotide sequence ID" value="NZ_JACIEK010000001.1"/>
</dbReference>
<evidence type="ECO:0000259" key="3">
    <source>
        <dbReference type="PROSITE" id="PS50932"/>
    </source>
</evidence>
<comment type="caution">
    <text evidence="4">The sequence shown here is derived from an EMBL/GenBank/DDBJ whole genome shotgun (WGS) entry which is preliminary data.</text>
</comment>
<proteinExistence type="inferred from homology"/>
<dbReference type="Proteomes" id="UP000542776">
    <property type="component" value="Unassembled WGS sequence"/>
</dbReference>
<evidence type="ECO:0000313" key="4">
    <source>
        <dbReference type="EMBL" id="MBB3996972.1"/>
    </source>
</evidence>